<organism evidence="1">
    <name type="scientific">marine sediment metagenome</name>
    <dbReference type="NCBI Taxonomy" id="412755"/>
    <lineage>
        <taxon>unclassified sequences</taxon>
        <taxon>metagenomes</taxon>
        <taxon>ecological metagenomes</taxon>
    </lineage>
</organism>
<sequence length="52" mass="6028">MPKCPECKSTKLIKFGKRFSRKSSTGKRRLVQQYQCKNCGRITIHPLMTKKG</sequence>
<evidence type="ECO:0000313" key="1">
    <source>
        <dbReference type="EMBL" id="KKL21977.1"/>
    </source>
</evidence>
<dbReference type="Gene3D" id="2.20.25.10">
    <property type="match status" value="1"/>
</dbReference>
<proteinExistence type="predicted"/>
<protein>
    <recommendedName>
        <fullName evidence="2">50S ribosomal protein L44e</fullName>
    </recommendedName>
</protein>
<evidence type="ECO:0008006" key="2">
    <source>
        <dbReference type="Google" id="ProtNLM"/>
    </source>
</evidence>
<gene>
    <name evidence="1" type="ORF">LCGC14_2440030</name>
</gene>
<name>A0A0F9C6P9_9ZZZZ</name>
<accession>A0A0F9C6P9</accession>
<dbReference type="AlphaFoldDB" id="A0A0F9C6P9"/>
<dbReference type="EMBL" id="LAZR01037525">
    <property type="protein sequence ID" value="KKL21977.1"/>
    <property type="molecule type" value="Genomic_DNA"/>
</dbReference>
<comment type="caution">
    <text evidence="1">The sequence shown here is derived from an EMBL/GenBank/DDBJ whole genome shotgun (WGS) entry which is preliminary data.</text>
</comment>
<reference evidence="1" key="1">
    <citation type="journal article" date="2015" name="Nature">
        <title>Complex archaea that bridge the gap between prokaryotes and eukaryotes.</title>
        <authorList>
            <person name="Spang A."/>
            <person name="Saw J.H."/>
            <person name="Jorgensen S.L."/>
            <person name="Zaremba-Niedzwiedzka K."/>
            <person name="Martijn J."/>
            <person name="Lind A.E."/>
            <person name="van Eijk R."/>
            <person name="Schleper C."/>
            <person name="Guy L."/>
            <person name="Ettema T.J."/>
        </authorList>
    </citation>
    <scope>NUCLEOTIDE SEQUENCE</scope>
</reference>